<dbReference type="GeneID" id="85309751"/>
<dbReference type="InterPro" id="IPR022190">
    <property type="entry name" value="DUF3716"/>
</dbReference>
<accession>A0AAJ0CCV5</accession>
<reference evidence="2" key="1">
    <citation type="submission" date="2023-06" db="EMBL/GenBank/DDBJ databases">
        <title>Genome-scale phylogeny and comparative genomics of the fungal order Sordariales.</title>
        <authorList>
            <consortium name="Lawrence Berkeley National Laboratory"/>
            <person name="Hensen N."/>
            <person name="Bonometti L."/>
            <person name="Westerberg I."/>
            <person name="Brannstrom I.O."/>
            <person name="Guillou S."/>
            <person name="Cros-Aarteil S."/>
            <person name="Calhoun S."/>
            <person name="Haridas S."/>
            <person name="Kuo A."/>
            <person name="Mondo S."/>
            <person name="Pangilinan J."/>
            <person name="Riley R."/>
            <person name="Labutti K."/>
            <person name="Andreopoulos B."/>
            <person name="Lipzen A."/>
            <person name="Chen C."/>
            <person name="Yanf M."/>
            <person name="Daum C."/>
            <person name="Ng V."/>
            <person name="Clum A."/>
            <person name="Steindorff A."/>
            <person name="Ohm R."/>
            <person name="Martin F."/>
            <person name="Silar P."/>
            <person name="Natvig D."/>
            <person name="Lalanne C."/>
            <person name="Gautier V."/>
            <person name="Ament-Velasquez S.L."/>
            <person name="Kruys A."/>
            <person name="Hutchinson M.I."/>
            <person name="Powell A.J."/>
            <person name="Barry K."/>
            <person name="Miller A.N."/>
            <person name="Grigoriev I.V."/>
            <person name="Debuchy R."/>
            <person name="Gladieux P."/>
            <person name="Thoren M.H."/>
            <person name="Johannesson H."/>
        </authorList>
    </citation>
    <scope>NUCLEOTIDE SEQUENCE</scope>
    <source>
        <strain evidence="2">8032-3</strain>
    </source>
</reference>
<dbReference type="Pfam" id="PF12511">
    <property type="entry name" value="DUF3716"/>
    <property type="match status" value="1"/>
</dbReference>
<dbReference type="RefSeq" id="XP_060289107.1">
    <property type="nucleotide sequence ID" value="XM_060426564.1"/>
</dbReference>
<dbReference type="AlphaFoldDB" id="A0AAJ0CCV5"/>
<gene>
    <name evidence="2" type="ORF">QBC33DRAFT_522792</name>
</gene>
<name>A0AAJ0CCV5_9PEZI</name>
<feature type="region of interest" description="Disordered" evidence="1">
    <location>
        <begin position="1"/>
        <end position="91"/>
    </location>
</feature>
<dbReference type="Proteomes" id="UP001244011">
    <property type="component" value="Unassembled WGS sequence"/>
</dbReference>
<organism evidence="2 3">
    <name type="scientific">Phialemonium atrogriseum</name>
    <dbReference type="NCBI Taxonomy" id="1093897"/>
    <lineage>
        <taxon>Eukaryota</taxon>
        <taxon>Fungi</taxon>
        <taxon>Dikarya</taxon>
        <taxon>Ascomycota</taxon>
        <taxon>Pezizomycotina</taxon>
        <taxon>Sordariomycetes</taxon>
        <taxon>Sordariomycetidae</taxon>
        <taxon>Cephalothecales</taxon>
        <taxon>Cephalothecaceae</taxon>
        <taxon>Phialemonium</taxon>
    </lineage>
</organism>
<dbReference type="EMBL" id="MU838997">
    <property type="protein sequence ID" value="KAK1772894.1"/>
    <property type="molecule type" value="Genomic_DNA"/>
</dbReference>
<feature type="region of interest" description="Disordered" evidence="1">
    <location>
        <begin position="221"/>
        <end position="262"/>
    </location>
</feature>
<keyword evidence="3" id="KW-1185">Reference proteome</keyword>
<feature type="compositionally biased region" description="Low complexity" evidence="1">
    <location>
        <begin position="238"/>
        <end position="254"/>
    </location>
</feature>
<evidence type="ECO:0000313" key="3">
    <source>
        <dbReference type="Proteomes" id="UP001244011"/>
    </source>
</evidence>
<feature type="compositionally biased region" description="Polar residues" evidence="1">
    <location>
        <begin position="1"/>
        <end position="27"/>
    </location>
</feature>
<protein>
    <submittedName>
        <fullName evidence="2">Uncharacterized protein</fullName>
    </submittedName>
</protein>
<proteinExistence type="predicted"/>
<sequence length="284" mass="31073">MSEQAQLSGISQSDPQPGLQTDSQAEPQVSPVDPVDPRLDPRLAALQPEPEPQSQPQQEPGDELAQFPKKRRGRPPGRPNTTVRESDYQSNPSVQLWNAAKVDRPVAAVAINIRQALTEATLVHDTQRAIFRLPCREFIYFVHGWITARHVASQRPSYINGLLIHSRGEDSPSSCAQCVERRAKNALGPFLTCRTLAGTFHDSCSNCKWFDNTSVCSLYTGPRPNRKRKPRESDALDATATSNSTVNSSTNINADADAGAYPDNIMDASMAANVDTDGHQTNGQ</sequence>
<evidence type="ECO:0000256" key="1">
    <source>
        <dbReference type="SAM" id="MobiDB-lite"/>
    </source>
</evidence>
<feature type="compositionally biased region" description="Polar residues" evidence="1">
    <location>
        <begin position="80"/>
        <end position="91"/>
    </location>
</feature>
<comment type="caution">
    <text evidence="2">The sequence shown here is derived from an EMBL/GenBank/DDBJ whole genome shotgun (WGS) entry which is preliminary data.</text>
</comment>
<evidence type="ECO:0000313" key="2">
    <source>
        <dbReference type="EMBL" id="KAK1772894.1"/>
    </source>
</evidence>